<dbReference type="Proteomes" id="UP000323011">
    <property type="component" value="Unassembled WGS sequence"/>
</dbReference>
<keyword evidence="5" id="KW-1185">Reference proteome</keyword>
<evidence type="ECO:0000259" key="2">
    <source>
        <dbReference type="PROSITE" id="PS51782"/>
    </source>
</evidence>
<dbReference type="Pfam" id="PF01476">
    <property type="entry name" value="LysM"/>
    <property type="match status" value="1"/>
</dbReference>
<evidence type="ECO:0000313" key="6">
    <source>
        <dbReference type="Proteomes" id="UP000325113"/>
    </source>
</evidence>
<evidence type="ECO:0000313" key="4">
    <source>
        <dbReference type="EMBL" id="KAA0149469.1"/>
    </source>
</evidence>
<evidence type="ECO:0000256" key="1">
    <source>
        <dbReference type="SAM" id="MobiDB-lite"/>
    </source>
</evidence>
<dbReference type="EMBL" id="VLTN01000049">
    <property type="protein sequence ID" value="KAA0148835.1"/>
    <property type="molecule type" value="Genomic_DNA"/>
</dbReference>
<feature type="region of interest" description="Disordered" evidence="1">
    <location>
        <begin position="155"/>
        <end position="175"/>
    </location>
</feature>
<reference evidence="5 6" key="1">
    <citation type="submission" date="2019-07" db="EMBL/GenBank/DDBJ databases">
        <title>Genomes of Cafeteria roenbergensis.</title>
        <authorList>
            <person name="Fischer M.G."/>
            <person name="Hackl T."/>
            <person name="Roman M."/>
        </authorList>
    </citation>
    <scope>NUCLEOTIDE SEQUENCE [LARGE SCALE GENOMIC DNA]</scope>
    <source>
        <strain evidence="3 5">BVI</strain>
        <strain evidence="4 6">Cflag</strain>
    </source>
</reference>
<dbReference type="AlphaFoldDB" id="A0A5A8CA59"/>
<protein>
    <recommendedName>
        <fullName evidence="2">LysM domain-containing protein</fullName>
    </recommendedName>
</protein>
<feature type="domain" description="LysM" evidence="2">
    <location>
        <begin position="19"/>
        <end position="65"/>
    </location>
</feature>
<dbReference type="InterPro" id="IPR018392">
    <property type="entry name" value="LysM"/>
</dbReference>
<evidence type="ECO:0000313" key="3">
    <source>
        <dbReference type="EMBL" id="KAA0148835.1"/>
    </source>
</evidence>
<dbReference type="PROSITE" id="PS51782">
    <property type="entry name" value="LYSM"/>
    <property type="match status" value="1"/>
</dbReference>
<comment type="caution">
    <text evidence="4">The sequence shown here is derived from an EMBL/GenBank/DDBJ whole genome shotgun (WGS) entry which is preliminary data.</text>
</comment>
<proteinExistence type="predicted"/>
<sequence length="188" mass="19855">MAASEAPSKASEQAAPDIVLHEVTRGDTLTSVCALYNADMDVVRRANGIPSTSDYLGGAGRVIRVPEGCRTVLPPVQSEEERRAELLHRFALNHGLSPQDAGVYLRLAEWNEADAEDEFRALAEFEEAAAPAAAGGDRHAPRAPVPTSVGAVQVAPVPSAAGRPSGETVVGSELRKRRPLEPRFGVGV</sequence>
<name>A0A5A8CA59_CAFRO</name>
<dbReference type="Proteomes" id="UP000325113">
    <property type="component" value="Unassembled WGS sequence"/>
</dbReference>
<dbReference type="Gene3D" id="3.10.350.10">
    <property type="entry name" value="LysM domain"/>
    <property type="match status" value="1"/>
</dbReference>
<dbReference type="CDD" id="cd00118">
    <property type="entry name" value="LysM"/>
    <property type="match status" value="1"/>
</dbReference>
<organism evidence="4 6">
    <name type="scientific">Cafeteria roenbergensis</name>
    <name type="common">Marine flagellate</name>
    <dbReference type="NCBI Taxonomy" id="33653"/>
    <lineage>
        <taxon>Eukaryota</taxon>
        <taxon>Sar</taxon>
        <taxon>Stramenopiles</taxon>
        <taxon>Bigyra</taxon>
        <taxon>Opalozoa</taxon>
        <taxon>Bicosoecida</taxon>
        <taxon>Cafeteriaceae</taxon>
        <taxon>Cafeteria</taxon>
    </lineage>
</organism>
<dbReference type="InterPro" id="IPR036779">
    <property type="entry name" value="LysM_dom_sf"/>
</dbReference>
<evidence type="ECO:0000313" key="5">
    <source>
        <dbReference type="Proteomes" id="UP000323011"/>
    </source>
</evidence>
<dbReference type="EMBL" id="VLTM01000135">
    <property type="protein sequence ID" value="KAA0149469.1"/>
    <property type="molecule type" value="Genomic_DNA"/>
</dbReference>
<gene>
    <name evidence="3" type="ORF">FNF29_06460</name>
    <name evidence="4" type="ORF">FNF31_07207</name>
</gene>
<accession>A0A5A8CA59</accession>